<dbReference type="Proteomes" id="UP000225740">
    <property type="component" value="Unassembled WGS sequence"/>
</dbReference>
<reference evidence="1 2" key="1">
    <citation type="submission" date="2017-06" db="EMBL/GenBank/DDBJ databases">
        <title>Description of Rhodopirellula bahusiensis sp. nov.</title>
        <authorList>
            <person name="Kizina J."/>
            <person name="Harder J."/>
        </authorList>
    </citation>
    <scope>NUCLEOTIDE SEQUENCE [LARGE SCALE GENOMIC DNA]</scope>
    <source>
        <strain evidence="1 2">SWK21</strain>
    </source>
</reference>
<dbReference type="EMBL" id="NIZW01000001">
    <property type="protein sequence ID" value="PHQ36847.1"/>
    <property type="molecule type" value="Genomic_DNA"/>
</dbReference>
<organism evidence="1 2">
    <name type="scientific">Rhodopirellula bahusiensis</name>
    <dbReference type="NCBI Taxonomy" id="2014065"/>
    <lineage>
        <taxon>Bacteria</taxon>
        <taxon>Pseudomonadati</taxon>
        <taxon>Planctomycetota</taxon>
        <taxon>Planctomycetia</taxon>
        <taxon>Pirellulales</taxon>
        <taxon>Pirellulaceae</taxon>
        <taxon>Rhodopirellula</taxon>
    </lineage>
</organism>
<comment type="caution">
    <text evidence="1">The sequence shown here is derived from an EMBL/GenBank/DDBJ whole genome shotgun (WGS) entry which is preliminary data.</text>
</comment>
<name>A0A2G1WCS6_9BACT</name>
<evidence type="ECO:0008006" key="3">
    <source>
        <dbReference type="Google" id="ProtNLM"/>
    </source>
</evidence>
<dbReference type="GO" id="GO:0006313">
    <property type="term" value="P:DNA transposition"/>
    <property type="evidence" value="ECO:0007669"/>
    <property type="project" value="InterPro"/>
</dbReference>
<dbReference type="InterPro" id="IPR036515">
    <property type="entry name" value="Transposase_17_sf"/>
</dbReference>
<keyword evidence="2" id="KW-1185">Reference proteome</keyword>
<evidence type="ECO:0000313" key="1">
    <source>
        <dbReference type="EMBL" id="PHQ36847.1"/>
    </source>
</evidence>
<proteinExistence type="predicted"/>
<dbReference type="Gene3D" id="3.30.70.1290">
    <property type="entry name" value="Transposase IS200-like"/>
    <property type="match status" value="1"/>
</dbReference>
<protein>
    <recommendedName>
        <fullName evidence="3">Transposase IS200-like domain-containing protein</fullName>
    </recommendedName>
</protein>
<dbReference type="SUPFAM" id="SSF143422">
    <property type="entry name" value="Transposase IS200-like"/>
    <property type="match status" value="1"/>
</dbReference>
<evidence type="ECO:0000313" key="2">
    <source>
        <dbReference type="Proteomes" id="UP000225740"/>
    </source>
</evidence>
<dbReference type="GO" id="GO:0003677">
    <property type="term" value="F:DNA binding"/>
    <property type="evidence" value="ECO:0007669"/>
    <property type="project" value="InterPro"/>
</dbReference>
<dbReference type="AlphaFoldDB" id="A0A2G1WCS6"/>
<dbReference type="GO" id="GO:0004803">
    <property type="term" value="F:transposase activity"/>
    <property type="evidence" value="ECO:0007669"/>
    <property type="project" value="InterPro"/>
</dbReference>
<accession>A0A2G1WCS6</accession>
<gene>
    <name evidence="1" type="ORF">CEE69_00105</name>
</gene>
<sequence>MHAVSVRSNHVHVVVTVVPKTGNNDYRVADGIKRVRDELKANATRAVRRCENPIANAKVWTKGGDIQFVDTDDDLEQVMIYVLEAQDRMERDK</sequence>